<proteinExistence type="inferred from homology"/>
<dbReference type="InterPro" id="IPR023561">
    <property type="entry name" value="Carbonic_anhydrase_a-class"/>
</dbReference>
<dbReference type="PANTHER" id="PTHR18952:SF253">
    <property type="entry name" value="OS08G0470200 PROTEIN"/>
    <property type="match status" value="1"/>
</dbReference>
<dbReference type="PROSITE" id="PS00162">
    <property type="entry name" value="ALPHA_CA_1"/>
    <property type="match status" value="1"/>
</dbReference>
<dbReference type="PANTHER" id="PTHR18952">
    <property type="entry name" value="CARBONIC ANHYDRASE"/>
    <property type="match status" value="1"/>
</dbReference>
<keyword evidence="5 6" id="KW-0456">Lyase</keyword>
<comment type="function">
    <text evidence="6">Reversible hydration of carbon dioxide.</text>
</comment>
<evidence type="ECO:0000256" key="1">
    <source>
        <dbReference type="ARBA" id="ARBA00001947"/>
    </source>
</evidence>
<comment type="cofactor">
    <cofactor evidence="1 6">
        <name>Zn(2+)</name>
        <dbReference type="ChEBI" id="CHEBI:29105"/>
    </cofactor>
</comment>
<comment type="caution">
    <text evidence="8">The sequence shown here is derived from an EMBL/GenBank/DDBJ whole genome shotgun (WGS) entry which is preliminary data.</text>
</comment>
<dbReference type="AlphaFoldDB" id="A0A199W7U6"/>
<dbReference type="Proteomes" id="UP000092600">
    <property type="component" value="Unassembled WGS sequence"/>
</dbReference>
<evidence type="ECO:0000259" key="7">
    <source>
        <dbReference type="PROSITE" id="PS51144"/>
    </source>
</evidence>
<dbReference type="InterPro" id="IPR018338">
    <property type="entry name" value="Carbonic_anhydrase_a-class_CS"/>
</dbReference>
<protein>
    <recommendedName>
        <fullName evidence="2 6">Carbonic anhydrase</fullName>
        <ecNumber evidence="2 6">4.2.1.1</ecNumber>
    </recommendedName>
</protein>
<dbReference type="Gene3D" id="3.10.200.10">
    <property type="entry name" value="Alpha carbonic anhydrase"/>
    <property type="match status" value="1"/>
</dbReference>
<evidence type="ECO:0000256" key="3">
    <source>
        <dbReference type="ARBA" id="ARBA00022723"/>
    </source>
</evidence>
<feature type="signal peptide" evidence="6">
    <location>
        <begin position="1"/>
        <end position="27"/>
    </location>
</feature>
<dbReference type="InterPro" id="IPR041891">
    <property type="entry name" value="Alpha_CA_prokaryot-like"/>
</dbReference>
<dbReference type="SUPFAM" id="SSF51069">
    <property type="entry name" value="Carbonic anhydrase"/>
    <property type="match status" value="1"/>
</dbReference>
<comment type="similarity">
    <text evidence="6">Belongs to the alpha-carbonic anhydrase family.</text>
</comment>
<dbReference type="InterPro" id="IPR036398">
    <property type="entry name" value="CA_dom_sf"/>
</dbReference>
<organism evidence="8 9">
    <name type="scientific">Ananas comosus</name>
    <name type="common">Pineapple</name>
    <name type="synonym">Ananas ananas</name>
    <dbReference type="NCBI Taxonomy" id="4615"/>
    <lineage>
        <taxon>Eukaryota</taxon>
        <taxon>Viridiplantae</taxon>
        <taxon>Streptophyta</taxon>
        <taxon>Embryophyta</taxon>
        <taxon>Tracheophyta</taxon>
        <taxon>Spermatophyta</taxon>
        <taxon>Magnoliopsida</taxon>
        <taxon>Liliopsida</taxon>
        <taxon>Poales</taxon>
        <taxon>Bromeliaceae</taxon>
        <taxon>Bromelioideae</taxon>
        <taxon>Ananas</taxon>
    </lineage>
</organism>
<keyword evidence="4 6" id="KW-0862">Zinc</keyword>
<reference evidence="8 9" key="1">
    <citation type="journal article" date="2016" name="DNA Res.">
        <title>The draft genome of MD-2 pineapple using hybrid error correction of long reads.</title>
        <authorList>
            <person name="Redwan R.M."/>
            <person name="Saidin A."/>
            <person name="Kumar S.V."/>
        </authorList>
    </citation>
    <scope>NUCLEOTIDE SEQUENCE [LARGE SCALE GENOMIC DNA]</scope>
    <source>
        <strain evidence="9">cv. MD2</strain>
        <tissue evidence="8">Leaf</tissue>
    </source>
</reference>
<comment type="catalytic activity">
    <reaction evidence="6">
        <text>hydrogencarbonate + H(+) = CO2 + H2O</text>
        <dbReference type="Rhea" id="RHEA:10748"/>
        <dbReference type="ChEBI" id="CHEBI:15377"/>
        <dbReference type="ChEBI" id="CHEBI:15378"/>
        <dbReference type="ChEBI" id="CHEBI:16526"/>
        <dbReference type="ChEBI" id="CHEBI:17544"/>
        <dbReference type="EC" id="4.2.1.1"/>
    </reaction>
</comment>
<dbReference type="EC" id="4.2.1.1" evidence="2 6"/>
<dbReference type="PROSITE" id="PS51144">
    <property type="entry name" value="ALPHA_CA_2"/>
    <property type="match status" value="1"/>
</dbReference>
<evidence type="ECO:0000313" key="8">
    <source>
        <dbReference type="EMBL" id="OAY85278.1"/>
    </source>
</evidence>
<gene>
    <name evidence="8" type="ORF">ACMD2_04124</name>
</gene>
<feature type="domain" description="Alpha-carbonic anhydrase" evidence="7">
    <location>
        <begin position="1"/>
        <end position="239"/>
    </location>
</feature>
<feature type="chain" id="PRO_5025085562" description="Carbonic anhydrase" evidence="6">
    <location>
        <begin position="28"/>
        <end position="256"/>
    </location>
</feature>
<keyword evidence="6" id="KW-0732">Signal</keyword>
<dbReference type="GO" id="GO:0004089">
    <property type="term" value="F:carbonate dehydratase activity"/>
    <property type="evidence" value="ECO:0007669"/>
    <property type="project" value="UniProtKB-UniRule"/>
</dbReference>
<evidence type="ECO:0000256" key="2">
    <source>
        <dbReference type="ARBA" id="ARBA00012925"/>
    </source>
</evidence>
<name>A0A199W7U6_ANACO</name>
<sequence length="256" mass="29058">MPLLSNLITTISLVSLLLLLSVPFSTSQEVDNEKEFSYDEESPKGPQHWGQIHEEWAACGEGRAQSPIDILCSRLQWEADAGALWISGTKYDLKQLHWHSPSEHAINGQRYSLEMHMVHQSADQKIAVVGILYRTGRSDPFIAGLEPYIKKIANTHEAEEKVGVVDPSSLKRGGRSYYRYMGSLTTPPCTEGVVWTIIKKVRTVSEEQVHLLREAVNDGFEMNARPIQKINDRIVSLYQPRKLQILEEDIVRVETY</sequence>
<evidence type="ECO:0000256" key="4">
    <source>
        <dbReference type="ARBA" id="ARBA00022833"/>
    </source>
</evidence>
<dbReference type="InterPro" id="IPR001148">
    <property type="entry name" value="CA_dom"/>
</dbReference>
<accession>A0A199W7U6</accession>
<keyword evidence="3 6" id="KW-0479">Metal-binding</keyword>
<dbReference type="Pfam" id="PF00194">
    <property type="entry name" value="Carb_anhydrase"/>
    <property type="match status" value="1"/>
</dbReference>
<dbReference type="STRING" id="4615.A0A199W7U6"/>
<evidence type="ECO:0000256" key="6">
    <source>
        <dbReference type="RuleBase" id="RU367011"/>
    </source>
</evidence>
<dbReference type="EMBL" id="LSRQ01000111">
    <property type="protein sequence ID" value="OAY85278.1"/>
    <property type="molecule type" value="Genomic_DNA"/>
</dbReference>
<evidence type="ECO:0000313" key="9">
    <source>
        <dbReference type="Proteomes" id="UP000092600"/>
    </source>
</evidence>
<evidence type="ECO:0000256" key="5">
    <source>
        <dbReference type="ARBA" id="ARBA00023239"/>
    </source>
</evidence>
<dbReference type="GO" id="GO:0008270">
    <property type="term" value="F:zinc ion binding"/>
    <property type="evidence" value="ECO:0007669"/>
    <property type="project" value="UniProtKB-UniRule"/>
</dbReference>
<dbReference type="CDD" id="cd03124">
    <property type="entry name" value="alpha_CA_prokaryotic_like"/>
    <property type="match status" value="1"/>
</dbReference>
<dbReference type="GO" id="GO:0006730">
    <property type="term" value="P:one-carbon metabolic process"/>
    <property type="evidence" value="ECO:0007669"/>
    <property type="project" value="TreeGrafter"/>
</dbReference>
<dbReference type="SMART" id="SM01057">
    <property type="entry name" value="Carb_anhydrase"/>
    <property type="match status" value="1"/>
</dbReference>